<evidence type="ECO:0000256" key="8">
    <source>
        <dbReference type="ARBA" id="ARBA00022840"/>
    </source>
</evidence>
<keyword evidence="6" id="KW-0479">Metal-binding</keyword>
<evidence type="ECO:0000256" key="3">
    <source>
        <dbReference type="ARBA" id="ARBA00013025"/>
    </source>
</evidence>
<dbReference type="NCBIfam" id="TIGR01499">
    <property type="entry name" value="folC"/>
    <property type="match status" value="1"/>
</dbReference>
<dbReference type="SUPFAM" id="SSF53244">
    <property type="entry name" value="MurD-like peptide ligases, peptide-binding domain"/>
    <property type="match status" value="1"/>
</dbReference>
<evidence type="ECO:0000256" key="9">
    <source>
        <dbReference type="ARBA" id="ARBA00022842"/>
    </source>
</evidence>
<dbReference type="GO" id="GO:0006730">
    <property type="term" value="P:one-carbon metabolic process"/>
    <property type="evidence" value="ECO:0007669"/>
    <property type="project" value="UniProtKB-KW"/>
</dbReference>
<dbReference type="Proteomes" id="UP000838878">
    <property type="component" value="Chromosome 3"/>
</dbReference>
<evidence type="ECO:0000313" key="14">
    <source>
        <dbReference type="Proteomes" id="UP000838878"/>
    </source>
</evidence>
<dbReference type="GO" id="GO:0005524">
    <property type="term" value="F:ATP binding"/>
    <property type="evidence" value="ECO:0007669"/>
    <property type="project" value="UniProtKB-KW"/>
</dbReference>
<name>A0A8J9VGK3_9NEOP</name>
<evidence type="ECO:0000256" key="11">
    <source>
        <dbReference type="ARBA" id="ARBA00030876"/>
    </source>
</evidence>
<sequence length="383" mass="43050">MPSIVLCRVPLVFKLALRMSSTKVTYEDAVQKLNLLQSNKSTIEQIRKDIKAGQRCTNIEDMEKYLKRTGVTMNMLDKLSIIHVAGTKGKGSTSAMCESILRSHGFRTGFYSSPHLVAVRERIRLHGRIVSKDKFAEHFHQVYDALYNTQEFKGDMPKYFAFLTVLAFNVFLKEAIDVAIVEVGIGGIVDYTNVLRKVPVVGITALGFDHTAILGKTLPAIAAAKAGIMKPGCVAFTVQQPPEAMEVLKSVAENVKCSLNTVPEFSTYKFENGYRLSNELEAYRTNASLAIQLAHAWMRINRQNSQNCKEQQSNVVTTTSSEKNNQNIMIDTLLKDTILGLKKCKWPGRYQVIKLDYAEFFLDGAHTQESMDVCAKWFKENDR</sequence>
<evidence type="ECO:0000256" key="6">
    <source>
        <dbReference type="ARBA" id="ARBA00022723"/>
    </source>
</evidence>
<organism evidence="13 14">
    <name type="scientific">Brenthis ino</name>
    <name type="common">lesser marbled fritillary</name>
    <dbReference type="NCBI Taxonomy" id="405034"/>
    <lineage>
        <taxon>Eukaryota</taxon>
        <taxon>Metazoa</taxon>
        <taxon>Ecdysozoa</taxon>
        <taxon>Arthropoda</taxon>
        <taxon>Hexapoda</taxon>
        <taxon>Insecta</taxon>
        <taxon>Pterygota</taxon>
        <taxon>Neoptera</taxon>
        <taxon>Endopterygota</taxon>
        <taxon>Lepidoptera</taxon>
        <taxon>Glossata</taxon>
        <taxon>Ditrysia</taxon>
        <taxon>Papilionoidea</taxon>
        <taxon>Nymphalidae</taxon>
        <taxon>Heliconiinae</taxon>
        <taxon>Argynnini</taxon>
        <taxon>Brenthis</taxon>
    </lineage>
</organism>
<dbReference type="OrthoDB" id="5212574at2759"/>
<comment type="similarity">
    <text evidence="2">Belongs to the folylpolyglutamate synthase family.</text>
</comment>
<keyword evidence="8" id="KW-0067">ATP-binding</keyword>
<dbReference type="GO" id="GO:0046872">
    <property type="term" value="F:metal ion binding"/>
    <property type="evidence" value="ECO:0007669"/>
    <property type="project" value="UniProtKB-KW"/>
</dbReference>
<reference evidence="13" key="1">
    <citation type="submission" date="2021-12" db="EMBL/GenBank/DDBJ databases">
        <authorList>
            <person name="Martin H S."/>
        </authorList>
    </citation>
    <scope>NUCLEOTIDE SEQUENCE</scope>
</reference>
<accession>A0A8J9VGK3</accession>
<dbReference type="Gene3D" id="3.90.190.20">
    <property type="entry name" value="Mur ligase, C-terminal domain"/>
    <property type="match status" value="1"/>
</dbReference>
<dbReference type="UniPathway" id="UPA00850"/>
<dbReference type="GO" id="GO:0004326">
    <property type="term" value="F:tetrahydrofolylpolyglutamate synthase activity"/>
    <property type="evidence" value="ECO:0007669"/>
    <property type="project" value="UniProtKB-EC"/>
</dbReference>
<comment type="catalytic activity">
    <reaction evidence="12">
        <text>(6S)-5,6,7,8-tetrahydrofolyl-(gamma-L-Glu)(n) + L-glutamate + ATP = (6S)-5,6,7,8-tetrahydrofolyl-(gamma-L-Glu)(n+1) + ADP + phosphate + H(+)</text>
        <dbReference type="Rhea" id="RHEA:10580"/>
        <dbReference type="Rhea" id="RHEA-COMP:14738"/>
        <dbReference type="Rhea" id="RHEA-COMP:14740"/>
        <dbReference type="ChEBI" id="CHEBI:15378"/>
        <dbReference type="ChEBI" id="CHEBI:29985"/>
        <dbReference type="ChEBI" id="CHEBI:30616"/>
        <dbReference type="ChEBI" id="CHEBI:43474"/>
        <dbReference type="ChEBI" id="CHEBI:141005"/>
        <dbReference type="ChEBI" id="CHEBI:456216"/>
        <dbReference type="EC" id="6.3.2.17"/>
    </reaction>
</comment>
<keyword evidence="5" id="KW-0436">Ligase</keyword>
<dbReference type="Gene3D" id="3.40.1190.10">
    <property type="entry name" value="Mur-like, catalytic domain"/>
    <property type="match status" value="1"/>
</dbReference>
<dbReference type="EMBL" id="OV170223">
    <property type="protein sequence ID" value="CAH0722158.1"/>
    <property type="molecule type" value="Genomic_DNA"/>
</dbReference>
<evidence type="ECO:0000256" key="4">
    <source>
        <dbReference type="ARBA" id="ARBA00022563"/>
    </source>
</evidence>
<evidence type="ECO:0000256" key="5">
    <source>
        <dbReference type="ARBA" id="ARBA00022598"/>
    </source>
</evidence>
<dbReference type="EC" id="6.3.2.17" evidence="3"/>
<keyword evidence="14" id="KW-1185">Reference proteome</keyword>
<evidence type="ECO:0000256" key="1">
    <source>
        <dbReference type="ARBA" id="ARBA00005150"/>
    </source>
</evidence>
<evidence type="ECO:0000256" key="10">
    <source>
        <dbReference type="ARBA" id="ARBA00030592"/>
    </source>
</evidence>
<proteinExistence type="inferred from homology"/>
<dbReference type="InterPro" id="IPR036565">
    <property type="entry name" value="Mur-like_cat_sf"/>
</dbReference>
<dbReference type="PANTHER" id="PTHR11136:SF5">
    <property type="entry name" value="FOLYLPOLYGLUTAMATE SYNTHASE, MITOCHONDRIAL"/>
    <property type="match status" value="1"/>
</dbReference>
<keyword evidence="9" id="KW-0460">Magnesium</keyword>
<evidence type="ECO:0000256" key="7">
    <source>
        <dbReference type="ARBA" id="ARBA00022741"/>
    </source>
</evidence>
<dbReference type="InterPro" id="IPR036615">
    <property type="entry name" value="Mur_ligase_C_dom_sf"/>
</dbReference>
<comment type="pathway">
    <text evidence="1">Cofactor biosynthesis; tetrahydrofolylpolyglutamate biosynthesis.</text>
</comment>
<dbReference type="InterPro" id="IPR001645">
    <property type="entry name" value="Folylpolyglutamate_synth"/>
</dbReference>
<gene>
    <name evidence="13" type="ORF">BINO364_LOCUS8166</name>
</gene>
<keyword evidence="7" id="KW-0547">Nucleotide-binding</keyword>
<evidence type="ECO:0000256" key="12">
    <source>
        <dbReference type="ARBA" id="ARBA00047493"/>
    </source>
</evidence>
<dbReference type="GO" id="GO:0005739">
    <property type="term" value="C:mitochondrion"/>
    <property type="evidence" value="ECO:0007669"/>
    <property type="project" value="TreeGrafter"/>
</dbReference>
<protein>
    <recommendedName>
        <fullName evidence="3">tetrahydrofolate synthase</fullName>
        <ecNumber evidence="3">6.3.2.17</ecNumber>
    </recommendedName>
    <alternativeName>
        <fullName evidence="11">Folylpoly-gamma-glutamate synthetase</fullName>
    </alternativeName>
    <alternativeName>
        <fullName evidence="10">Tetrahydrofolylpolyglutamate synthase</fullName>
    </alternativeName>
</protein>
<dbReference type="PANTHER" id="PTHR11136">
    <property type="entry name" value="FOLYLPOLYGLUTAMATE SYNTHASE-RELATED"/>
    <property type="match status" value="1"/>
</dbReference>
<evidence type="ECO:0000313" key="13">
    <source>
        <dbReference type="EMBL" id="CAH0722158.1"/>
    </source>
</evidence>
<dbReference type="AlphaFoldDB" id="A0A8J9VGK3"/>
<dbReference type="PROSITE" id="PS01012">
    <property type="entry name" value="FOLYLPOLYGLU_SYNT_2"/>
    <property type="match status" value="1"/>
</dbReference>
<keyword evidence="4" id="KW-0554">One-carbon metabolism</keyword>
<dbReference type="InterPro" id="IPR018109">
    <property type="entry name" value="Folylpolyglutamate_synth_CS"/>
</dbReference>
<dbReference type="PROSITE" id="PS01011">
    <property type="entry name" value="FOLYLPOLYGLU_SYNT_1"/>
    <property type="match status" value="1"/>
</dbReference>
<evidence type="ECO:0000256" key="2">
    <source>
        <dbReference type="ARBA" id="ARBA00008276"/>
    </source>
</evidence>
<dbReference type="GO" id="GO:0005829">
    <property type="term" value="C:cytosol"/>
    <property type="evidence" value="ECO:0007669"/>
    <property type="project" value="TreeGrafter"/>
</dbReference>
<feature type="non-terminal residue" evidence="13">
    <location>
        <position position="383"/>
    </location>
</feature>
<dbReference type="SUPFAM" id="SSF53623">
    <property type="entry name" value="MurD-like peptide ligases, catalytic domain"/>
    <property type="match status" value="1"/>
</dbReference>